<feature type="domain" description="Mg chelatase-related protein C-terminal" evidence="1">
    <location>
        <begin position="1"/>
        <end position="47"/>
    </location>
</feature>
<protein>
    <submittedName>
        <fullName evidence="2">Competence protein ComM</fullName>
    </submittedName>
</protein>
<dbReference type="RefSeq" id="WP_235033345.1">
    <property type="nucleotide sequence ID" value="NZ_LWSK01000078.1"/>
</dbReference>
<proteinExistence type="predicted"/>
<evidence type="ECO:0000313" key="3">
    <source>
        <dbReference type="Proteomes" id="UP000322699"/>
    </source>
</evidence>
<dbReference type="AlphaFoldDB" id="A0A5B1CKK8"/>
<dbReference type="EMBL" id="VRLW01000001">
    <property type="protein sequence ID" value="KAA1260862.1"/>
    <property type="molecule type" value="Genomic_DNA"/>
</dbReference>
<dbReference type="Pfam" id="PF13335">
    <property type="entry name" value="Mg_chelatase_C"/>
    <property type="match status" value="1"/>
</dbReference>
<accession>A0A5B1CKK8</accession>
<evidence type="ECO:0000313" key="2">
    <source>
        <dbReference type="EMBL" id="KAA1260862.1"/>
    </source>
</evidence>
<dbReference type="Gene3D" id="3.40.50.300">
    <property type="entry name" value="P-loop containing nucleotide triphosphate hydrolases"/>
    <property type="match status" value="1"/>
</dbReference>
<reference evidence="2 3" key="1">
    <citation type="submission" date="2019-08" db="EMBL/GenBank/DDBJ databases">
        <title>Deep-cultivation of Planctomycetes and their phenomic and genomic characterization uncovers novel biology.</title>
        <authorList>
            <person name="Wiegand S."/>
            <person name="Jogler M."/>
            <person name="Boedeker C."/>
            <person name="Pinto D."/>
            <person name="Vollmers J."/>
            <person name="Rivas-Marin E."/>
            <person name="Kohn T."/>
            <person name="Peeters S.H."/>
            <person name="Heuer A."/>
            <person name="Rast P."/>
            <person name="Oberbeckmann S."/>
            <person name="Bunk B."/>
            <person name="Jeske O."/>
            <person name="Meyerdierks A."/>
            <person name="Storesund J.E."/>
            <person name="Kallscheuer N."/>
            <person name="Luecker S."/>
            <person name="Lage O.M."/>
            <person name="Pohl T."/>
            <person name="Merkel B.J."/>
            <person name="Hornburger P."/>
            <person name="Mueller R.-W."/>
            <person name="Bruemmer F."/>
            <person name="Labrenz M."/>
            <person name="Spormann A.M."/>
            <person name="Op Den Camp H."/>
            <person name="Overmann J."/>
            <person name="Amann R."/>
            <person name="Jetten M.S.M."/>
            <person name="Mascher T."/>
            <person name="Medema M.H."/>
            <person name="Devos D.P."/>
            <person name="Kaster A.-K."/>
            <person name="Ovreas L."/>
            <person name="Rohde M."/>
            <person name="Galperin M.Y."/>
            <person name="Jogler C."/>
        </authorList>
    </citation>
    <scope>NUCLEOTIDE SEQUENCE [LARGE SCALE GENOMIC DNA]</scope>
    <source>
        <strain evidence="2 3">LF1</strain>
    </source>
</reference>
<gene>
    <name evidence="2" type="primary">comM_1</name>
    <name evidence="2" type="ORF">LF1_34040</name>
</gene>
<dbReference type="InterPro" id="IPR025158">
    <property type="entry name" value="Mg_chelat-rel_C"/>
</dbReference>
<comment type="caution">
    <text evidence="2">The sequence shown here is derived from an EMBL/GenBank/DDBJ whole genome shotgun (WGS) entry which is preliminary data.</text>
</comment>
<keyword evidence="3" id="KW-1185">Reference proteome</keyword>
<organism evidence="2 3">
    <name type="scientific">Rubripirellula obstinata</name>
    <dbReference type="NCBI Taxonomy" id="406547"/>
    <lineage>
        <taxon>Bacteria</taxon>
        <taxon>Pseudomonadati</taxon>
        <taxon>Planctomycetota</taxon>
        <taxon>Planctomycetia</taxon>
        <taxon>Pirellulales</taxon>
        <taxon>Pirellulaceae</taxon>
        <taxon>Rubripirellula</taxon>
    </lineage>
</organism>
<dbReference type="InterPro" id="IPR027417">
    <property type="entry name" value="P-loop_NTPase"/>
</dbReference>
<evidence type="ECO:0000259" key="1">
    <source>
        <dbReference type="Pfam" id="PF13335"/>
    </source>
</evidence>
<dbReference type="Proteomes" id="UP000322699">
    <property type="component" value="Unassembled WGS sequence"/>
</dbReference>
<sequence length="55" mass="6293">MLRHSVEEMGLSARAHDKILRVSRTIADIAGDESIEEMHLAEAIGYRNLDRDLWT</sequence>
<name>A0A5B1CKK8_9BACT</name>